<evidence type="ECO:0000259" key="1">
    <source>
        <dbReference type="PROSITE" id="PS51725"/>
    </source>
</evidence>
<dbReference type="Pfam" id="PF03992">
    <property type="entry name" value="ABM"/>
    <property type="match status" value="1"/>
</dbReference>
<protein>
    <submittedName>
        <fullName evidence="2">Quinol monooxygenase YgiN</fullName>
    </submittedName>
</protein>
<comment type="caution">
    <text evidence="2">The sequence shown here is derived from an EMBL/GenBank/DDBJ whole genome shotgun (WGS) entry which is preliminary data.</text>
</comment>
<accession>A0ABU1TZ75</accession>
<dbReference type="InterPro" id="IPR050744">
    <property type="entry name" value="AI-2_Isomerase_LsrG"/>
</dbReference>
<dbReference type="PROSITE" id="PS51725">
    <property type="entry name" value="ABM"/>
    <property type="match status" value="1"/>
</dbReference>
<keyword evidence="2" id="KW-0560">Oxidoreductase</keyword>
<evidence type="ECO:0000313" key="2">
    <source>
        <dbReference type="EMBL" id="MDR7072481.1"/>
    </source>
</evidence>
<dbReference type="Proteomes" id="UP001258181">
    <property type="component" value="Unassembled WGS sequence"/>
</dbReference>
<sequence>MIIIHAGFQVLKEKEEEFLDEIYKLVDASREESGNVSYHLLKDTEKTNAYLMVEVWRDHEAVQSHNGSEHLTTFLEKAKLYLSAPADVNVYDANQLGK</sequence>
<dbReference type="GO" id="GO:0004497">
    <property type="term" value="F:monooxygenase activity"/>
    <property type="evidence" value="ECO:0007669"/>
    <property type="project" value="UniProtKB-KW"/>
</dbReference>
<dbReference type="InterPro" id="IPR007138">
    <property type="entry name" value="ABM_dom"/>
</dbReference>
<dbReference type="PANTHER" id="PTHR33336:SF3">
    <property type="entry name" value="ABM DOMAIN-CONTAINING PROTEIN"/>
    <property type="match status" value="1"/>
</dbReference>
<dbReference type="InterPro" id="IPR011008">
    <property type="entry name" value="Dimeric_a/b-barrel"/>
</dbReference>
<dbReference type="Gene3D" id="3.30.70.100">
    <property type="match status" value="1"/>
</dbReference>
<dbReference type="RefSeq" id="WP_310257776.1">
    <property type="nucleotide sequence ID" value="NZ_JAVDWA010000002.1"/>
</dbReference>
<dbReference type="PANTHER" id="PTHR33336">
    <property type="entry name" value="QUINOL MONOOXYGENASE YGIN-RELATED"/>
    <property type="match status" value="1"/>
</dbReference>
<proteinExistence type="predicted"/>
<gene>
    <name evidence="2" type="ORF">J2X07_001458</name>
</gene>
<name>A0ABU1TZ75_9BACL</name>
<evidence type="ECO:0000313" key="3">
    <source>
        <dbReference type="Proteomes" id="UP001258181"/>
    </source>
</evidence>
<organism evidence="2 3">
    <name type="scientific">Fictibacillus barbaricus</name>
    <dbReference type="NCBI Taxonomy" id="182136"/>
    <lineage>
        <taxon>Bacteria</taxon>
        <taxon>Bacillati</taxon>
        <taxon>Bacillota</taxon>
        <taxon>Bacilli</taxon>
        <taxon>Bacillales</taxon>
        <taxon>Fictibacillaceae</taxon>
        <taxon>Fictibacillus</taxon>
    </lineage>
</organism>
<feature type="domain" description="ABM" evidence="1">
    <location>
        <begin position="2"/>
        <end position="91"/>
    </location>
</feature>
<keyword evidence="2" id="KW-0503">Monooxygenase</keyword>
<dbReference type="SUPFAM" id="SSF54909">
    <property type="entry name" value="Dimeric alpha+beta barrel"/>
    <property type="match status" value="1"/>
</dbReference>
<keyword evidence="3" id="KW-1185">Reference proteome</keyword>
<reference evidence="2 3" key="1">
    <citation type="submission" date="2023-07" db="EMBL/GenBank/DDBJ databases">
        <title>Sorghum-associated microbial communities from plants grown in Nebraska, USA.</title>
        <authorList>
            <person name="Schachtman D."/>
        </authorList>
    </citation>
    <scope>NUCLEOTIDE SEQUENCE [LARGE SCALE GENOMIC DNA]</scope>
    <source>
        <strain evidence="2 3">BE211</strain>
    </source>
</reference>
<dbReference type="EMBL" id="JAVDWA010000002">
    <property type="protein sequence ID" value="MDR7072481.1"/>
    <property type="molecule type" value="Genomic_DNA"/>
</dbReference>